<dbReference type="EMBL" id="JABBJJ010000377">
    <property type="protein sequence ID" value="NMO22033.1"/>
    <property type="molecule type" value="Genomic_DNA"/>
</dbReference>
<dbReference type="AlphaFoldDB" id="A0A848LXB3"/>
<protein>
    <submittedName>
        <fullName evidence="1">DUF3396 domain-containing protein</fullName>
    </submittedName>
</protein>
<proteinExistence type="predicted"/>
<dbReference type="InterPro" id="IPR021815">
    <property type="entry name" value="TsiV"/>
</dbReference>
<organism evidence="1 2">
    <name type="scientific">Pyxidicoccus fallax</name>
    <dbReference type="NCBI Taxonomy" id="394095"/>
    <lineage>
        <taxon>Bacteria</taxon>
        <taxon>Pseudomonadati</taxon>
        <taxon>Myxococcota</taxon>
        <taxon>Myxococcia</taxon>
        <taxon>Myxococcales</taxon>
        <taxon>Cystobacterineae</taxon>
        <taxon>Myxococcaceae</taxon>
        <taxon>Pyxidicoccus</taxon>
    </lineage>
</organism>
<evidence type="ECO:0000313" key="2">
    <source>
        <dbReference type="Proteomes" id="UP000518300"/>
    </source>
</evidence>
<sequence>MNDRYPRIRLYSEFEGERYLTIRDSVNITFYMRTAHRDVARSVLNALETYRRAIGPRLLGWYVDYAGDWQKLDDTGWSFVHDELLQMEGTQLKLAERPDARTGYEFGYQGRPFDLPDYDASPGELTSLSCWVPTEYLEEHGPARVRELAIELGARLPFQSGHAGLCFHFNEWLVGMTRHVRELCFEYPGLDISTWESTSTKLGARLKAVQWLTFLGPPVLQEVGGVSGLGSRLRSPETTVQALDGDRAVITLGSWPEAGTTEPERTLAPYRELARLLEPWLFLDRRRLRGFTPEDMRRWERRFLD</sequence>
<name>A0A848LXB3_9BACT</name>
<keyword evidence="2" id="KW-1185">Reference proteome</keyword>
<comment type="caution">
    <text evidence="1">The sequence shown here is derived from an EMBL/GenBank/DDBJ whole genome shotgun (WGS) entry which is preliminary data.</text>
</comment>
<accession>A0A848LXB3</accession>
<dbReference type="RefSeq" id="WP_169351197.1">
    <property type="nucleotide sequence ID" value="NZ_JABBJJ010000377.1"/>
</dbReference>
<gene>
    <name evidence="1" type="ORF">HG543_45335</name>
</gene>
<dbReference type="Pfam" id="PF11876">
    <property type="entry name" value="TsiV"/>
    <property type="match status" value="1"/>
</dbReference>
<reference evidence="1 2" key="1">
    <citation type="submission" date="2020-04" db="EMBL/GenBank/DDBJ databases">
        <title>Draft genome of Pyxidicoccus fallax type strain.</title>
        <authorList>
            <person name="Whitworth D.E."/>
        </authorList>
    </citation>
    <scope>NUCLEOTIDE SEQUENCE [LARGE SCALE GENOMIC DNA]</scope>
    <source>
        <strain evidence="1 2">DSM 14698</strain>
    </source>
</reference>
<evidence type="ECO:0000313" key="1">
    <source>
        <dbReference type="EMBL" id="NMO22033.1"/>
    </source>
</evidence>
<dbReference type="Proteomes" id="UP000518300">
    <property type="component" value="Unassembled WGS sequence"/>
</dbReference>